<comment type="caution">
    <text evidence="2">The sequence shown here is derived from an EMBL/GenBank/DDBJ whole genome shotgun (WGS) entry which is preliminary data.</text>
</comment>
<feature type="domain" description="RNase H type-1" evidence="1">
    <location>
        <begin position="72"/>
        <end position="179"/>
    </location>
</feature>
<protein>
    <submittedName>
        <fullName evidence="2">RnhA</fullName>
    </submittedName>
</protein>
<evidence type="ECO:0000313" key="2">
    <source>
        <dbReference type="EMBL" id="RDY04472.1"/>
    </source>
</evidence>
<dbReference type="STRING" id="157652.A0A371HP17"/>
<dbReference type="Pfam" id="PF13456">
    <property type="entry name" value="RVT_3"/>
    <property type="match status" value="1"/>
</dbReference>
<dbReference type="PANTHER" id="PTHR48475:SF1">
    <property type="entry name" value="RNASE H TYPE-1 DOMAIN-CONTAINING PROTEIN"/>
    <property type="match status" value="1"/>
</dbReference>
<dbReference type="EMBL" id="QJKJ01002074">
    <property type="protein sequence ID" value="RDY04472.1"/>
    <property type="molecule type" value="Genomic_DNA"/>
</dbReference>
<name>A0A371HP17_MUCPR</name>
<gene>
    <name evidence="2" type="primary">rnhA</name>
    <name evidence="2" type="ORF">CR513_11813</name>
</gene>
<dbReference type="GO" id="GO:0003676">
    <property type="term" value="F:nucleic acid binding"/>
    <property type="evidence" value="ECO:0007669"/>
    <property type="project" value="InterPro"/>
</dbReference>
<dbReference type="OrthoDB" id="1934793at2759"/>
<dbReference type="InterPro" id="IPR036397">
    <property type="entry name" value="RNaseH_sf"/>
</dbReference>
<dbReference type="AlphaFoldDB" id="A0A371HP17"/>
<evidence type="ECO:0000259" key="1">
    <source>
        <dbReference type="Pfam" id="PF13456"/>
    </source>
</evidence>
<reference evidence="2" key="1">
    <citation type="submission" date="2018-05" db="EMBL/GenBank/DDBJ databases">
        <title>Draft genome of Mucuna pruriens seed.</title>
        <authorList>
            <person name="Nnadi N.E."/>
            <person name="Vos R."/>
            <person name="Hasami M.H."/>
            <person name="Devisetty U.K."/>
            <person name="Aguiy J.C."/>
        </authorList>
    </citation>
    <scope>NUCLEOTIDE SEQUENCE [LARGE SCALE GENOMIC DNA]</scope>
    <source>
        <strain evidence="2">JCA_2017</strain>
    </source>
</reference>
<dbReference type="CDD" id="cd09279">
    <property type="entry name" value="RNase_HI_like"/>
    <property type="match status" value="1"/>
</dbReference>
<dbReference type="Gene3D" id="1.10.340.70">
    <property type="match status" value="1"/>
</dbReference>
<dbReference type="GO" id="GO:0004523">
    <property type="term" value="F:RNA-DNA hybrid ribonuclease activity"/>
    <property type="evidence" value="ECO:0007669"/>
    <property type="project" value="InterPro"/>
</dbReference>
<keyword evidence="3" id="KW-1185">Reference proteome</keyword>
<feature type="non-terminal residue" evidence="2">
    <location>
        <position position="1"/>
    </location>
</feature>
<evidence type="ECO:0000313" key="3">
    <source>
        <dbReference type="Proteomes" id="UP000257109"/>
    </source>
</evidence>
<sequence>MALSEYDITYVSRHAIKGSALADHLAYHPLAESQPLSHEFPNEHIMLIEDKPQFEDEWMMWFDEASNILGNRIGVILASPTDQYFPFAAKLGFDCTNNMAEYEACTMWLAMALEHQVKRLQVYEDSTLVIYQLRGEWETRDIKLIPYHDYVKEMIEAFDAISFHHVPCEENQMADALATLPAMIRHLSLEAAKADQEPWYLDIKRYLEKGEYPEGALENSKRTLRRLAAGYLLSGKAERIIEEVHEGTFGTHASGHTLARKILRAGYCWTKLESNCHQHVRKCLKCQIHANRINVAPSTLHNLTSPWPFSM</sequence>
<dbReference type="InterPro" id="IPR002156">
    <property type="entry name" value="RNaseH_domain"/>
</dbReference>
<proteinExistence type="predicted"/>
<organism evidence="2 3">
    <name type="scientific">Mucuna pruriens</name>
    <name type="common">Velvet bean</name>
    <name type="synonym">Dolichos pruriens</name>
    <dbReference type="NCBI Taxonomy" id="157652"/>
    <lineage>
        <taxon>Eukaryota</taxon>
        <taxon>Viridiplantae</taxon>
        <taxon>Streptophyta</taxon>
        <taxon>Embryophyta</taxon>
        <taxon>Tracheophyta</taxon>
        <taxon>Spermatophyta</taxon>
        <taxon>Magnoliopsida</taxon>
        <taxon>eudicotyledons</taxon>
        <taxon>Gunneridae</taxon>
        <taxon>Pentapetalae</taxon>
        <taxon>rosids</taxon>
        <taxon>fabids</taxon>
        <taxon>Fabales</taxon>
        <taxon>Fabaceae</taxon>
        <taxon>Papilionoideae</taxon>
        <taxon>50 kb inversion clade</taxon>
        <taxon>NPAAA clade</taxon>
        <taxon>indigoferoid/millettioid clade</taxon>
        <taxon>Phaseoleae</taxon>
        <taxon>Mucuna</taxon>
    </lineage>
</organism>
<dbReference type="SUPFAM" id="SSF53098">
    <property type="entry name" value="Ribonuclease H-like"/>
    <property type="match status" value="1"/>
</dbReference>
<accession>A0A371HP17</accession>
<dbReference type="PANTHER" id="PTHR48475">
    <property type="entry name" value="RIBONUCLEASE H"/>
    <property type="match status" value="1"/>
</dbReference>
<dbReference type="Gene3D" id="3.30.420.10">
    <property type="entry name" value="Ribonuclease H-like superfamily/Ribonuclease H"/>
    <property type="match status" value="1"/>
</dbReference>
<dbReference type="Proteomes" id="UP000257109">
    <property type="component" value="Unassembled WGS sequence"/>
</dbReference>
<dbReference type="InterPro" id="IPR012337">
    <property type="entry name" value="RNaseH-like_sf"/>
</dbReference>